<evidence type="ECO:0000313" key="2">
    <source>
        <dbReference type="EMBL" id="OGG06313.1"/>
    </source>
</evidence>
<feature type="transmembrane region" description="Helical" evidence="1">
    <location>
        <begin position="23"/>
        <end position="44"/>
    </location>
</feature>
<sequence length="214" mass="23694">MEPKTNLTIDSCIVIINPMKKTLLVLGFFVLNISFLSISFFFLASSNNTSRIMQGVRYATPVYAKAAPSYSALPQVLGTFTEGEIIESDARPGIVDKFLSRYHSPFQGVGQHIVEMADKYQIPYGIVPAIAQCESNVGKVIPYDSYNAWGYGVYGGGVLRFANWEDAIERVSRGLQADYYGKGLTTPESIMKKYTPGSNGSWARCVNQFLNELK</sequence>
<evidence type="ECO:0000256" key="1">
    <source>
        <dbReference type="SAM" id="Phobius"/>
    </source>
</evidence>
<name>A0A1F5Z1T7_9BACT</name>
<dbReference type="STRING" id="1798377.A2872_01115"/>
<accession>A0A1F5Z1T7</accession>
<protein>
    <recommendedName>
        <fullName evidence="4">Mannosyl-glycoprotein endo-beta-N-acetylglucosamidase-like domain-containing protein</fullName>
    </recommendedName>
</protein>
<reference evidence="2 3" key="1">
    <citation type="journal article" date="2016" name="Nat. Commun.">
        <title>Thousands of microbial genomes shed light on interconnected biogeochemical processes in an aquifer system.</title>
        <authorList>
            <person name="Anantharaman K."/>
            <person name="Brown C.T."/>
            <person name="Hug L.A."/>
            <person name="Sharon I."/>
            <person name="Castelle C.J."/>
            <person name="Probst A.J."/>
            <person name="Thomas B.C."/>
            <person name="Singh A."/>
            <person name="Wilkins M.J."/>
            <person name="Karaoz U."/>
            <person name="Brodie E.L."/>
            <person name="Williams K.H."/>
            <person name="Hubbard S.S."/>
            <person name="Banfield J.F."/>
        </authorList>
    </citation>
    <scope>NUCLEOTIDE SEQUENCE [LARGE SCALE GENOMIC DNA]</scope>
</reference>
<gene>
    <name evidence="2" type="ORF">A2872_01115</name>
</gene>
<proteinExistence type="predicted"/>
<keyword evidence="1" id="KW-0472">Membrane</keyword>
<evidence type="ECO:0008006" key="4">
    <source>
        <dbReference type="Google" id="ProtNLM"/>
    </source>
</evidence>
<dbReference type="Proteomes" id="UP000178681">
    <property type="component" value="Unassembled WGS sequence"/>
</dbReference>
<dbReference type="AlphaFoldDB" id="A0A1F5Z1T7"/>
<keyword evidence="1" id="KW-0812">Transmembrane</keyword>
<organism evidence="2 3">
    <name type="scientific">Candidatus Gottesmanbacteria bacterium RIFCSPHIGHO2_01_FULL_42_12</name>
    <dbReference type="NCBI Taxonomy" id="1798377"/>
    <lineage>
        <taxon>Bacteria</taxon>
        <taxon>Candidatus Gottesmaniibacteriota</taxon>
    </lineage>
</organism>
<dbReference type="EMBL" id="MFJG01000023">
    <property type="protein sequence ID" value="OGG06313.1"/>
    <property type="molecule type" value="Genomic_DNA"/>
</dbReference>
<comment type="caution">
    <text evidence="2">The sequence shown here is derived from an EMBL/GenBank/DDBJ whole genome shotgun (WGS) entry which is preliminary data.</text>
</comment>
<keyword evidence="1" id="KW-1133">Transmembrane helix</keyword>
<evidence type="ECO:0000313" key="3">
    <source>
        <dbReference type="Proteomes" id="UP000178681"/>
    </source>
</evidence>